<dbReference type="GO" id="GO:0005615">
    <property type="term" value="C:extracellular space"/>
    <property type="evidence" value="ECO:0007669"/>
    <property type="project" value="TreeGrafter"/>
</dbReference>
<dbReference type="CDD" id="cd23992">
    <property type="entry name" value="PBP_GOBP"/>
    <property type="match status" value="1"/>
</dbReference>
<protein>
    <submittedName>
        <fullName evidence="7">Uncharacterized protein</fullName>
    </submittedName>
</protein>
<evidence type="ECO:0000256" key="2">
    <source>
        <dbReference type="ARBA" id="ARBA00008098"/>
    </source>
</evidence>
<dbReference type="EnsemblMetazoa" id="ACUA010086-RA">
    <property type="protein sequence ID" value="ACUA010086-PA"/>
    <property type="gene ID" value="ACUA010086"/>
</dbReference>
<name>A0A182M5N4_9DIPT</name>
<dbReference type="PANTHER" id="PTHR11857:SF46">
    <property type="entry name" value="GENERAL ODORANT-BINDING PROTEIN 99A-RELATED"/>
    <property type="match status" value="1"/>
</dbReference>
<dbReference type="GO" id="GO:0005549">
    <property type="term" value="F:odorant binding"/>
    <property type="evidence" value="ECO:0007669"/>
    <property type="project" value="InterPro"/>
</dbReference>
<evidence type="ECO:0000256" key="4">
    <source>
        <dbReference type="ARBA" id="ARBA00022729"/>
    </source>
</evidence>
<dbReference type="Gene3D" id="1.10.238.20">
    <property type="entry name" value="Pheromone/general odorant binding protein domain"/>
    <property type="match status" value="3"/>
</dbReference>
<dbReference type="InterPro" id="IPR006170">
    <property type="entry name" value="PBP/GOBP"/>
</dbReference>
<reference evidence="8" key="1">
    <citation type="submission" date="2013-09" db="EMBL/GenBank/DDBJ databases">
        <title>The Genome Sequence of Anopheles culicifacies species A.</title>
        <authorList>
            <consortium name="The Broad Institute Genomics Platform"/>
            <person name="Neafsey D.E."/>
            <person name="Besansky N."/>
            <person name="Howell P."/>
            <person name="Walton C."/>
            <person name="Young S.K."/>
            <person name="Zeng Q."/>
            <person name="Gargeya S."/>
            <person name="Fitzgerald M."/>
            <person name="Haas B."/>
            <person name="Abouelleil A."/>
            <person name="Allen A.W."/>
            <person name="Alvarado L."/>
            <person name="Arachchi H.M."/>
            <person name="Berlin A.M."/>
            <person name="Chapman S.B."/>
            <person name="Gainer-Dewar J."/>
            <person name="Goldberg J."/>
            <person name="Griggs A."/>
            <person name="Gujja S."/>
            <person name="Hansen M."/>
            <person name="Howarth C."/>
            <person name="Imamovic A."/>
            <person name="Ireland A."/>
            <person name="Larimer J."/>
            <person name="McCowan C."/>
            <person name="Murphy C."/>
            <person name="Pearson M."/>
            <person name="Poon T.W."/>
            <person name="Priest M."/>
            <person name="Roberts A."/>
            <person name="Saif S."/>
            <person name="Shea T."/>
            <person name="Sisk P."/>
            <person name="Sykes S."/>
            <person name="Wortman J."/>
            <person name="Nusbaum C."/>
            <person name="Birren B."/>
        </authorList>
    </citation>
    <scope>NUCLEOTIDE SEQUENCE [LARGE SCALE GENOMIC DNA]</scope>
    <source>
        <strain evidence="8">A-37</strain>
    </source>
</reference>
<dbReference type="Pfam" id="PF01395">
    <property type="entry name" value="PBP_GOBP"/>
    <property type="match status" value="1"/>
</dbReference>
<feature type="chain" id="PRO_5008127995" evidence="6">
    <location>
        <begin position="21"/>
        <end position="310"/>
    </location>
</feature>
<dbReference type="VEuPathDB" id="VectorBase:ACUA010086"/>
<sequence>MKFVIVCAIALVSIVGSIQAEHYIVRTAWQDAQDECALYLQVPTERLQRYLREGYPDEPEVHCLVLCVLENLRAWENGTLHEHLLANFFVPAAEDCDNVKRTERCLVNLPQECNGEPCVQAYRAFQCYFENYDCDNVKRTERCLVNLPQECNGEPCVQAYRAFQCYFENYGTLTNCPDFVPSYYIEDVQQCYDLFNMLDVSEETRRKLAGGCFPSGPESQCFFYAYMVRFGAWANGEPHLHNLYARSNEDAFKKDNAETQVCLANLNKQACNKSQCEHVTDVFTQCFGHTKLMEQFMVVFKDAASTYTKH</sequence>
<dbReference type="AlphaFoldDB" id="A0A182M5N4"/>
<evidence type="ECO:0000256" key="5">
    <source>
        <dbReference type="ARBA" id="ARBA00023157"/>
    </source>
</evidence>
<organism evidence="7 8">
    <name type="scientific">Anopheles culicifacies</name>
    <dbReference type="NCBI Taxonomy" id="139723"/>
    <lineage>
        <taxon>Eukaryota</taxon>
        <taxon>Metazoa</taxon>
        <taxon>Ecdysozoa</taxon>
        <taxon>Arthropoda</taxon>
        <taxon>Hexapoda</taxon>
        <taxon>Insecta</taxon>
        <taxon>Pterygota</taxon>
        <taxon>Neoptera</taxon>
        <taxon>Endopterygota</taxon>
        <taxon>Diptera</taxon>
        <taxon>Nematocera</taxon>
        <taxon>Culicoidea</taxon>
        <taxon>Culicidae</taxon>
        <taxon>Anophelinae</taxon>
        <taxon>Anopheles</taxon>
        <taxon>culicifacies species complex</taxon>
    </lineage>
</organism>
<evidence type="ECO:0000256" key="6">
    <source>
        <dbReference type="SAM" id="SignalP"/>
    </source>
</evidence>
<dbReference type="SMART" id="SM00708">
    <property type="entry name" value="PhBP"/>
    <property type="match status" value="1"/>
</dbReference>
<evidence type="ECO:0000256" key="3">
    <source>
        <dbReference type="ARBA" id="ARBA00022525"/>
    </source>
</evidence>
<dbReference type="PANTHER" id="PTHR11857">
    <property type="entry name" value="ODORANT BINDING PROTEIN-RELATED"/>
    <property type="match status" value="1"/>
</dbReference>
<dbReference type="GO" id="GO:0007608">
    <property type="term" value="P:sensory perception of smell"/>
    <property type="evidence" value="ECO:0007669"/>
    <property type="project" value="TreeGrafter"/>
</dbReference>
<dbReference type="SUPFAM" id="SSF47565">
    <property type="entry name" value="Insect pheromone/odorant-binding proteins"/>
    <property type="match status" value="2"/>
</dbReference>
<evidence type="ECO:0000256" key="1">
    <source>
        <dbReference type="ARBA" id="ARBA00004613"/>
    </source>
</evidence>
<dbReference type="EMBL" id="AXCM01008329">
    <property type="status" value="NOT_ANNOTATED_CDS"/>
    <property type="molecule type" value="Genomic_DNA"/>
</dbReference>
<comment type="subcellular location">
    <subcellularLocation>
        <location evidence="1">Secreted</location>
    </subcellularLocation>
</comment>
<keyword evidence="4 6" id="KW-0732">Signal</keyword>
<evidence type="ECO:0000313" key="7">
    <source>
        <dbReference type="EnsemblMetazoa" id="ACUA010086-PA"/>
    </source>
</evidence>
<dbReference type="InterPro" id="IPR036728">
    <property type="entry name" value="PBP_GOBP_sf"/>
</dbReference>
<reference evidence="7" key="2">
    <citation type="submission" date="2020-05" db="UniProtKB">
        <authorList>
            <consortium name="EnsemblMetazoa"/>
        </authorList>
    </citation>
    <scope>IDENTIFICATION</scope>
    <source>
        <strain evidence="7">A-37</strain>
    </source>
</reference>
<keyword evidence="5" id="KW-1015">Disulfide bond</keyword>
<comment type="similarity">
    <text evidence="2">Belongs to the PBP/GOBP family.</text>
</comment>
<evidence type="ECO:0000313" key="8">
    <source>
        <dbReference type="Proteomes" id="UP000075883"/>
    </source>
</evidence>
<keyword evidence="3" id="KW-0964">Secreted</keyword>
<proteinExistence type="inferred from homology"/>
<accession>A0A182M5N4</accession>
<dbReference type="Proteomes" id="UP000075883">
    <property type="component" value="Unassembled WGS sequence"/>
</dbReference>
<dbReference type="EMBL" id="AXCM01008330">
    <property type="status" value="NOT_ANNOTATED_CDS"/>
    <property type="molecule type" value="Genomic_DNA"/>
</dbReference>
<feature type="signal peptide" evidence="6">
    <location>
        <begin position="1"/>
        <end position="20"/>
    </location>
</feature>
<keyword evidence="8" id="KW-1185">Reference proteome</keyword>